<reference evidence="9 10" key="1">
    <citation type="journal article" date="2012" name="Genome Biol.">
        <title>Genome and low-iron response of an oceanic diatom adapted to chronic iron limitation.</title>
        <authorList>
            <person name="Lommer M."/>
            <person name="Specht M."/>
            <person name="Roy A.S."/>
            <person name="Kraemer L."/>
            <person name="Andreson R."/>
            <person name="Gutowska M.A."/>
            <person name="Wolf J."/>
            <person name="Bergner S.V."/>
            <person name="Schilhabel M.B."/>
            <person name="Klostermeier U.C."/>
            <person name="Beiko R.G."/>
            <person name="Rosenstiel P."/>
            <person name="Hippler M."/>
            <person name="Laroche J."/>
        </authorList>
    </citation>
    <scope>NUCLEOTIDE SEQUENCE [LARGE SCALE GENOMIC DNA]</scope>
    <source>
        <strain evidence="9 10">CCMP1005</strain>
    </source>
</reference>
<dbReference type="Gene3D" id="3.30.360.10">
    <property type="entry name" value="Dihydrodipicolinate Reductase, domain 2"/>
    <property type="match status" value="1"/>
</dbReference>
<dbReference type="PRINTS" id="PR00078">
    <property type="entry name" value="G3PDHDRGNASE"/>
</dbReference>
<comment type="pathway">
    <text evidence="6">Carbohydrate degradation; glycolysis; pyruvate from D-glyceraldehyde 3-phosphate: step 1/5.</text>
</comment>
<sequence length="437" mass="48687">MVTCAVNGFGRIGRLVFRYAWDDPLLDIVHVNDLCSVESAAYLIKYDSVHGTWDKEVEVTPDGKGFTVDGKLVTFTQESDFNKVGYKEMNVELMMECTGKFLTVDKLEEYYTNCGCKRVVVSAPVKQKGALNVVLGCNHELLSDELKLVTNASCTTNCLAPVVRVIKENFGIKRGCITTIHDVTGTQTLVDMPNHKKSDLRRARSGMLNLCPTSTGSATAIIEIYPELKGKLNGLAVRVPLLNASLTDCVFEVNKEVTREEVNEALKKASEEGPLKGILGFETKPLVSTDYTNDTRSSVIDALSTQVIDKQMVKIYAWYDNECGYSKRMAELCNIVAAKYIANVEPSFKYELPLLPAPASPPKYPSNRAPARPQRGPKRRDEYPPEAPHARDHRESEQVPHGLEGLQDRVAVPLHPVVLERERARRERRRLGVHLAP</sequence>
<dbReference type="InterPro" id="IPR054835">
    <property type="entry name" value="G3PDH_Arsen"/>
</dbReference>
<dbReference type="CDD" id="cd05214">
    <property type="entry name" value="GAPDH_I_N"/>
    <property type="match status" value="1"/>
</dbReference>
<dbReference type="AlphaFoldDB" id="K0QY51"/>
<feature type="non-terminal residue" evidence="9">
    <location>
        <position position="437"/>
    </location>
</feature>
<gene>
    <name evidence="9" type="ORF">THAOC_37839</name>
</gene>
<keyword evidence="3 6" id="KW-0560">Oxidoreductase</keyword>
<dbReference type="InterPro" id="IPR020828">
    <property type="entry name" value="GlycerAld_3-P_DH_NAD(P)-bd"/>
</dbReference>
<dbReference type="FunFam" id="3.30.360.10:FF:000002">
    <property type="entry name" value="Glyceraldehyde-3-phosphate dehydrogenase"/>
    <property type="match status" value="1"/>
</dbReference>
<dbReference type="InterPro" id="IPR052978">
    <property type="entry name" value="GAP_dehydrogenase"/>
</dbReference>
<dbReference type="CDD" id="cd18126">
    <property type="entry name" value="GAPDH_I_C"/>
    <property type="match status" value="1"/>
</dbReference>
<dbReference type="OrthoDB" id="1152826at2759"/>
<dbReference type="EC" id="1.2.1.12" evidence="6"/>
<evidence type="ECO:0000256" key="1">
    <source>
        <dbReference type="ARBA" id="ARBA00005215"/>
    </source>
</evidence>
<dbReference type="PANTHER" id="PTHR42955:SF1">
    <property type="entry name" value="GLYCERALDEHYDE-3-PHOSPHATE DEHYDROGENASE"/>
    <property type="match status" value="1"/>
</dbReference>
<proteinExistence type="inferred from homology"/>
<dbReference type="Proteomes" id="UP000266841">
    <property type="component" value="Unassembled WGS sequence"/>
</dbReference>
<feature type="region of interest" description="Disordered" evidence="7">
    <location>
        <begin position="359"/>
        <end position="407"/>
    </location>
</feature>
<dbReference type="SUPFAM" id="SSF51735">
    <property type="entry name" value="NAD(P)-binding Rossmann-fold domains"/>
    <property type="match status" value="1"/>
</dbReference>
<dbReference type="NCBIfam" id="TIGR01534">
    <property type="entry name" value="GAPDH-I"/>
    <property type="match status" value="1"/>
</dbReference>
<dbReference type="GO" id="GO:0047100">
    <property type="term" value="F:glyceraldehyde-3-phosphate dehydrogenase (NADP+) (phosphorylating) activity"/>
    <property type="evidence" value="ECO:0007669"/>
    <property type="project" value="UniProtKB-EC"/>
</dbReference>
<evidence type="ECO:0000313" key="9">
    <source>
        <dbReference type="EMBL" id="EJK43688.1"/>
    </source>
</evidence>
<dbReference type="PROSITE" id="PS00071">
    <property type="entry name" value="GAPDH"/>
    <property type="match status" value="1"/>
</dbReference>
<feature type="domain" description="Glyceraldehyde 3-phosphate dehydrogenase NAD(P) binding" evidence="8">
    <location>
        <begin position="2"/>
        <end position="154"/>
    </location>
</feature>
<comment type="pathway">
    <text evidence="1">Carbohydrate biosynthesis; Calvin cycle.</text>
</comment>
<dbReference type="InterPro" id="IPR020829">
    <property type="entry name" value="GlycerAld_3-P_DH_cat"/>
</dbReference>
<name>K0QY51_THAOC</name>
<dbReference type="PANTHER" id="PTHR42955">
    <property type="entry name" value="GLYCERALDEHYDE-3-PHOSPHATE DEHYDROGENASE"/>
    <property type="match status" value="1"/>
</dbReference>
<feature type="compositionally biased region" description="Basic and acidic residues" evidence="7">
    <location>
        <begin position="379"/>
        <end position="398"/>
    </location>
</feature>
<dbReference type="EMBL" id="AGNL01050755">
    <property type="protein sequence ID" value="EJK43688.1"/>
    <property type="molecule type" value="Genomic_DNA"/>
</dbReference>
<dbReference type="eggNOG" id="KOG0657">
    <property type="taxonomic scope" value="Eukaryota"/>
</dbReference>
<dbReference type="GO" id="GO:0006096">
    <property type="term" value="P:glycolytic process"/>
    <property type="evidence" value="ECO:0007669"/>
    <property type="project" value="UniProtKB-UniPathway"/>
</dbReference>
<dbReference type="InterPro" id="IPR020830">
    <property type="entry name" value="GlycerAld_3-P_DH_AS"/>
</dbReference>
<dbReference type="GO" id="GO:0050661">
    <property type="term" value="F:NADP binding"/>
    <property type="evidence" value="ECO:0007669"/>
    <property type="project" value="InterPro"/>
</dbReference>
<dbReference type="Gene3D" id="3.40.50.720">
    <property type="entry name" value="NAD(P)-binding Rossmann-like Domain"/>
    <property type="match status" value="1"/>
</dbReference>
<dbReference type="InterPro" id="IPR036291">
    <property type="entry name" value="NAD(P)-bd_dom_sf"/>
</dbReference>
<dbReference type="UniPathway" id="UPA00109">
    <property type="reaction ID" value="UER00184"/>
</dbReference>
<dbReference type="GO" id="GO:0051287">
    <property type="term" value="F:NAD binding"/>
    <property type="evidence" value="ECO:0007669"/>
    <property type="project" value="UniProtKB-UniRule"/>
</dbReference>
<evidence type="ECO:0000256" key="6">
    <source>
        <dbReference type="RuleBase" id="RU361160"/>
    </source>
</evidence>
<accession>K0QY51</accession>
<dbReference type="SMART" id="SM00846">
    <property type="entry name" value="Gp_dh_N"/>
    <property type="match status" value="1"/>
</dbReference>
<dbReference type="NCBIfam" id="NF033735">
    <property type="entry name" value="G3PDH_Arsen"/>
    <property type="match status" value="1"/>
</dbReference>
<evidence type="ECO:0000259" key="8">
    <source>
        <dbReference type="SMART" id="SM00846"/>
    </source>
</evidence>
<keyword evidence="6" id="KW-0520">NAD</keyword>
<dbReference type="Pfam" id="PF00044">
    <property type="entry name" value="Gp_dh_N"/>
    <property type="match status" value="1"/>
</dbReference>
<evidence type="ECO:0000313" key="10">
    <source>
        <dbReference type="Proteomes" id="UP000266841"/>
    </source>
</evidence>
<evidence type="ECO:0000256" key="3">
    <source>
        <dbReference type="ARBA" id="ARBA00023002"/>
    </source>
</evidence>
<dbReference type="InterPro" id="IPR020831">
    <property type="entry name" value="GlycerAld/Erythrose_P_DH"/>
</dbReference>
<evidence type="ECO:0000256" key="2">
    <source>
        <dbReference type="ARBA" id="ARBA00007406"/>
    </source>
</evidence>
<dbReference type="GO" id="GO:0004365">
    <property type="term" value="F:glyceraldehyde-3-phosphate dehydrogenase (NAD+) (phosphorylating) activity"/>
    <property type="evidence" value="ECO:0007669"/>
    <property type="project" value="UniProtKB-UniRule"/>
</dbReference>
<dbReference type="SUPFAM" id="SSF55347">
    <property type="entry name" value="Glyceraldehyde-3-phosphate dehydrogenase-like, C-terminal domain"/>
    <property type="match status" value="1"/>
</dbReference>
<dbReference type="GO" id="GO:0006006">
    <property type="term" value="P:glucose metabolic process"/>
    <property type="evidence" value="ECO:0007669"/>
    <property type="project" value="InterPro"/>
</dbReference>
<comment type="catalytic activity">
    <reaction evidence="4">
        <text>D-glyceraldehyde 3-phosphate + phosphate + NADP(+) = (2R)-3-phospho-glyceroyl phosphate + NADPH + H(+)</text>
        <dbReference type="Rhea" id="RHEA:10296"/>
        <dbReference type="ChEBI" id="CHEBI:15378"/>
        <dbReference type="ChEBI" id="CHEBI:43474"/>
        <dbReference type="ChEBI" id="CHEBI:57604"/>
        <dbReference type="ChEBI" id="CHEBI:57783"/>
        <dbReference type="ChEBI" id="CHEBI:58349"/>
        <dbReference type="ChEBI" id="CHEBI:59776"/>
        <dbReference type="EC" id="1.2.1.13"/>
    </reaction>
</comment>
<comment type="catalytic activity">
    <reaction evidence="6">
        <text>D-glyceraldehyde 3-phosphate + phosphate + NAD(+) = (2R)-3-phospho-glyceroyl phosphate + NADH + H(+)</text>
        <dbReference type="Rhea" id="RHEA:10300"/>
        <dbReference type="ChEBI" id="CHEBI:15378"/>
        <dbReference type="ChEBI" id="CHEBI:43474"/>
        <dbReference type="ChEBI" id="CHEBI:57540"/>
        <dbReference type="ChEBI" id="CHEBI:57604"/>
        <dbReference type="ChEBI" id="CHEBI:57945"/>
        <dbReference type="ChEBI" id="CHEBI:59776"/>
        <dbReference type="EC" id="1.2.1.12"/>
    </reaction>
</comment>
<evidence type="ECO:0000256" key="7">
    <source>
        <dbReference type="SAM" id="MobiDB-lite"/>
    </source>
</evidence>
<dbReference type="InterPro" id="IPR006424">
    <property type="entry name" value="Glyceraldehyde-3-P_DH_1"/>
</dbReference>
<organism evidence="9 10">
    <name type="scientific">Thalassiosira oceanica</name>
    <name type="common">Marine diatom</name>
    <dbReference type="NCBI Taxonomy" id="159749"/>
    <lineage>
        <taxon>Eukaryota</taxon>
        <taxon>Sar</taxon>
        <taxon>Stramenopiles</taxon>
        <taxon>Ochrophyta</taxon>
        <taxon>Bacillariophyta</taxon>
        <taxon>Coscinodiscophyceae</taxon>
        <taxon>Thalassiosirophycidae</taxon>
        <taxon>Thalassiosirales</taxon>
        <taxon>Thalassiosiraceae</taxon>
        <taxon>Thalassiosira</taxon>
    </lineage>
</organism>
<dbReference type="FunFam" id="3.40.50.720:FF:000001">
    <property type="entry name" value="Glyceraldehyde-3-phosphate dehydrogenase"/>
    <property type="match status" value="1"/>
</dbReference>
<evidence type="ECO:0000256" key="5">
    <source>
        <dbReference type="RuleBase" id="RU000397"/>
    </source>
</evidence>
<keyword evidence="6" id="KW-0324">Glycolysis</keyword>
<comment type="caution">
    <text evidence="9">The sequence shown here is derived from an EMBL/GenBank/DDBJ whole genome shotgun (WGS) entry which is preliminary data.</text>
</comment>
<protein>
    <recommendedName>
        <fullName evidence="6">Glyceraldehyde-3-phosphate dehydrogenase</fullName>
        <ecNumber evidence="6">1.2.1.12</ecNumber>
    </recommendedName>
</protein>
<dbReference type="Pfam" id="PF02800">
    <property type="entry name" value="Gp_dh_C"/>
    <property type="match status" value="1"/>
</dbReference>
<evidence type="ECO:0000256" key="4">
    <source>
        <dbReference type="ARBA" id="ARBA00052787"/>
    </source>
</evidence>
<keyword evidence="10" id="KW-1185">Reference proteome</keyword>
<comment type="similarity">
    <text evidence="2 5">Belongs to the glyceraldehyde-3-phosphate dehydrogenase family.</text>
</comment>
<comment type="subunit">
    <text evidence="6">Homotetramer.</text>
</comment>